<accession>A0ABQ2BU22</accession>
<sequence>MKLKYLILLISLVLTANVSFSQEENFRIVFPQTEAERNKACSNCFNVFRQKTKEVRFSIQNENGNLYFQTNDRKWFNLLFKNPTDGLALDVVAKDIYNCSVTSIENKQINGKLLKPVYAKRLKSGLRSSGKDMFRVLVGKIPTELKGKELEYNILFLGNKTLCRYQIIYNLKAYQWDLLDMGMYLDSVNFKNQKLVSQGEENVKIRYKTLKFKIPFEKNKSIYSPEDIKPVYDSLNLTDFNIKTINIKAYSSVEGSLERNIELQEGRANSIAKAIQTYQKPTIKNTISSSENWVEFLNDIEGTKYENLKVLSKAQIKKKLVGAFSTEMEPYLKNHRKALITLELEKKDKYKTMPVTQLVNLFNQSIKEDNLDEANTIQNSLFEKLKNSEVSPDVLKQLEVPMQLKFINILNKNSAIKYQLDERQIVIVRNELEQLKKLDPKNTRVRYNLAAIKFKIWRYNIEKINPSLFKDEIFNLEKYKISKALINRMMINYHIIQSENFNRKRDYSNKDKSVNYIKSIYEKIPLSDFDYFSLAQFLSYYANVEAAAKLLSDKARQIDVDEDLLFYYLNLTLINKELTKTDEYRAIMLNAVNLNKDRYCQLFNTPEEDGVTFQLLKDDYLRKSYCENCNN</sequence>
<evidence type="ECO:0008006" key="4">
    <source>
        <dbReference type="Google" id="ProtNLM"/>
    </source>
</evidence>
<comment type="caution">
    <text evidence="2">The sequence shown here is derived from an EMBL/GenBank/DDBJ whole genome shotgun (WGS) entry which is preliminary data.</text>
</comment>
<feature type="signal peptide" evidence="1">
    <location>
        <begin position="1"/>
        <end position="21"/>
    </location>
</feature>
<name>A0ABQ2BU22_9FLAO</name>
<evidence type="ECO:0000256" key="1">
    <source>
        <dbReference type="SAM" id="SignalP"/>
    </source>
</evidence>
<organism evidence="2 3">
    <name type="scientific">Winogradskyella haliclonae</name>
    <dbReference type="NCBI Taxonomy" id="2048558"/>
    <lineage>
        <taxon>Bacteria</taxon>
        <taxon>Pseudomonadati</taxon>
        <taxon>Bacteroidota</taxon>
        <taxon>Flavobacteriia</taxon>
        <taxon>Flavobacteriales</taxon>
        <taxon>Flavobacteriaceae</taxon>
        <taxon>Winogradskyella</taxon>
    </lineage>
</organism>
<dbReference type="EMBL" id="BMDQ01000001">
    <property type="protein sequence ID" value="GGI55976.1"/>
    <property type="molecule type" value="Genomic_DNA"/>
</dbReference>
<dbReference type="RefSeq" id="WP_188372916.1">
    <property type="nucleotide sequence ID" value="NZ_BMDQ01000001.1"/>
</dbReference>
<reference evidence="3" key="1">
    <citation type="journal article" date="2019" name="Int. J. Syst. Evol. Microbiol.">
        <title>The Global Catalogue of Microorganisms (GCM) 10K type strain sequencing project: providing services to taxonomists for standard genome sequencing and annotation.</title>
        <authorList>
            <consortium name="The Broad Institute Genomics Platform"/>
            <consortium name="The Broad Institute Genome Sequencing Center for Infectious Disease"/>
            <person name="Wu L."/>
            <person name="Ma J."/>
        </authorList>
    </citation>
    <scope>NUCLEOTIDE SEQUENCE [LARGE SCALE GENOMIC DNA]</scope>
    <source>
        <strain evidence="3">CCM 8681</strain>
    </source>
</reference>
<keyword evidence="1" id="KW-0732">Signal</keyword>
<proteinExistence type="predicted"/>
<protein>
    <recommendedName>
        <fullName evidence="4">OmpA-like domain-containing protein</fullName>
    </recommendedName>
</protein>
<feature type="chain" id="PRO_5046417443" description="OmpA-like domain-containing protein" evidence="1">
    <location>
        <begin position="22"/>
        <end position="631"/>
    </location>
</feature>
<evidence type="ECO:0000313" key="2">
    <source>
        <dbReference type="EMBL" id="GGI55976.1"/>
    </source>
</evidence>
<keyword evidence="3" id="KW-1185">Reference proteome</keyword>
<evidence type="ECO:0000313" key="3">
    <source>
        <dbReference type="Proteomes" id="UP000624701"/>
    </source>
</evidence>
<gene>
    <name evidence="2" type="ORF">GCM10011444_02850</name>
</gene>
<dbReference type="Proteomes" id="UP000624701">
    <property type="component" value="Unassembled WGS sequence"/>
</dbReference>